<organism evidence="1 2">
    <name type="scientific">Tenacibaculum tangerinum</name>
    <dbReference type="NCBI Taxonomy" id="3038772"/>
    <lineage>
        <taxon>Bacteria</taxon>
        <taxon>Pseudomonadati</taxon>
        <taxon>Bacteroidota</taxon>
        <taxon>Flavobacteriia</taxon>
        <taxon>Flavobacteriales</taxon>
        <taxon>Flavobacteriaceae</taxon>
        <taxon>Tenacibaculum</taxon>
    </lineage>
</organism>
<keyword evidence="2" id="KW-1185">Reference proteome</keyword>
<dbReference type="EMBL" id="CP122539">
    <property type="protein sequence ID" value="WGH75098.1"/>
    <property type="molecule type" value="Genomic_DNA"/>
</dbReference>
<dbReference type="Proteomes" id="UP001232001">
    <property type="component" value="Chromosome"/>
</dbReference>
<evidence type="ECO:0000313" key="2">
    <source>
        <dbReference type="Proteomes" id="UP001232001"/>
    </source>
</evidence>
<reference evidence="1 2" key="1">
    <citation type="submission" date="2023-04" db="EMBL/GenBank/DDBJ databases">
        <title>Tenacibaculum tangerinum sp. nov., isolated from sea tidal flat of South Korea.</title>
        <authorList>
            <person name="Lee S.H."/>
            <person name="Kim J.-J."/>
        </authorList>
    </citation>
    <scope>NUCLEOTIDE SEQUENCE [LARGE SCALE GENOMIC DNA]</scope>
    <source>
        <strain evidence="1 2">GRR-S3-23</strain>
    </source>
</reference>
<accession>A0ABY8L0V5</accession>
<name>A0ABY8L0V5_9FLAO</name>
<proteinExistence type="predicted"/>
<evidence type="ECO:0000313" key="1">
    <source>
        <dbReference type="EMBL" id="WGH75098.1"/>
    </source>
</evidence>
<protein>
    <recommendedName>
        <fullName evidence="3">Toxin-antitoxin system YwqK family antitoxin</fullName>
    </recommendedName>
</protein>
<dbReference type="RefSeq" id="WP_279650988.1">
    <property type="nucleotide sequence ID" value="NZ_CP122539.1"/>
</dbReference>
<gene>
    <name evidence="1" type="ORF">P8625_13615</name>
</gene>
<evidence type="ECO:0008006" key="3">
    <source>
        <dbReference type="Google" id="ProtNLM"/>
    </source>
</evidence>
<sequence>MLRVNGNDLDIDPYPAEDGGNILTYNGEWFTGIAYEYFSGTDVLEHESQYINGREAGLQREYWQNGRKRIEYYSILGGGIYKHVKKWDEDGNLTYYVTYDDFGNRLRIIKHPDPNLEE</sequence>